<dbReference type="PANTHER" id="PTHR43124:SF3">
    <property type="entry name" value="CHLORAMPHENICOL EFFLUX PUMP RV0191"/>
    <property type="match status" value="1"/>
</dbReference>
<dbReference type="RefSeq" id="WP_205255576.1">
    <property type="nucleotide sequence ID" value="NZ_BAAAPV010000003.1"/>
</dbReference>
<evidence type="ECO:0000313" key="11">
    <source>
        <dbReference type="Proteomes" id="UP000663801"/>
    </source>
</evidence>
<feature type="transmembrane region" description="Helical" evidence="7">
    <location>
        <begin position="127"/>
        <end position="148"/>
    </location>
</feature>
<feature type="transmembrane region" description="Helical" evidence="7">
    <location>
        <begin position="32"/>
        <end position="50"/>
    </location>
</feature>
<keyword evidence="3 7" id="KW-0812">Transmembrane</keyword>
<evidence type="ECO:0000256" key="6">
    <source>
        <dbReference type="SAM" id="MobiDB-lite"/>
    </source>
</evidence>
<sequence length="409" mass="41053">MPALDETGARAPSPVRGTPETRDTTADATSRLPWAALLVMAFTGFLLITTETMPAGLLARIAAGLGTSEGTVGQFVSAYALGTILATVPAIALTRGLRRKPVFVVAVTGVLLANTVTAVSSDVVLSLGARFVAGAFSGLAWAMLAGYARRISPPTLAGRALSIASLGTPIGLAVGTPFGAWLGATHDWRWSFGILSVLVAVALALTFVLVPDAPGQQAETQLSMARVLGLPSVAAVLVVIVAWMVGHNLLYTYIGPYLRTAADGLAVEAALVTFGVAAIVGVAITGALVDRALRPLLLASIGLFGGAGVIMLVGHSSTVAVLFAIVLWGIGYGGAATQLQTAISNAAGPNADIANSLLGVAFNLAILAGGVGGALLLAAGGLVLPAVMAALATVALVVAVRARRAFPVG</sequence>
<dbReference type="InterPro" id="IPR036259">
    <property type="entry name" value="MFS_trans_sf"/>
</dbReference>
<evidence type="ECO:0000256" key="4">
    <source>
        <dbReference type="ARBA" id="ARBA00022989"/>
    </source>
</evidence>
<evidence type="ECO:0000256" key="5">
    <source>
        <dbReference type="ARBA" id="ARBA00023136"/>
    </source>
</evidence>
<feature type="transmembrane region" description="Helical" evidence="7">
    <location>
        <begin position="75"/>
        <end position="94"/>
    </location>
</feature>
<dbReference type="GO" id="GO:0005886">
    <property type="term" value="C:plasma membrane"/>
    <property type="evidence" value="ECO:0007669"/>
    <property type="project" value="UniProtKB-SubCell"/>
</dbReference>
<dbReference type="SUPFAM" id="SSF103473">
    <property type="entry name" value="MFS general substrate transporter"/>
    <property type="match status" value="1"/>
</dbReference>
<dbReference type="CDD" id="cd17324">
    <property type="entry name" value="MFS_NepI_like"/>
    <property type="match status" value="1"/>
</dbReference>
<accession>A0A938YD14</accession>
<dbReference type="InterPro" id="IPR020846">
    <property type="entry name" value="MFS_dom"/>
</dbReference>
<feature type="transmembrane region" description="Helical" evidence="7">
    <location>
        <begin position="296"/>
        <end position="313"/>
    </location>
</feature>
<evidence type="ECO:0000313" key="9">
    <source>
        <dbReference type="EMBL" id="MBM9475415.1"/>
    </source>
</evidence>
<dbReference type="PANTHER" id="PTHR43124">
    <property type="entry name" value="PURINE EFFLUX PUMP PBUE"/>
    <property type="match status" value="1"/>
</dbReference>
<dbReference type="Gene3D" id="1.20.1250.20">
    <property type="entry name" value="MFS general substrate transporter like domains"/>
    <property type="match status" value="1"/>
</dbReference>
<dbReference type="Pfam" id="PF07690">
    <property type="entry name" value="MFS_1"/>
    <property type="match status" value="1"/>
</dbReference>
<dbReference type="InterPro" id="IPR011701">
    <property type="entry name" value="MFS"/>
</dbReference>
<evidence type="ECO:0000313" key="10">
    <source>
        <dbReference type="EMBL" id="MBM9475497.1"/>
    </source>
</evidence>
<evidence type="ECO:0000256" key="7">
    <source>
        <dbReference type="SAM" id="Phobius"/>
    </source>
</evidence>
<keyword evidence="4 7" id="KW-1133">Transmembrane helix</keyword>
<feature type="transmembrane region" description="Helical" evidence="7">
    <location>
        <begin position="319"/>
        <end position="336"/>
    </location>
</feature>
<protein>
    <submittedName>
        <fullName evidence="9">MFS transporter</fullName>
    </submittedName>
</protein>
<dbReference type="AlphaFoldDB" id="A0A938YD14"/>
<feature type="transmembrane region" description="Helical" evidence="7">
    <location>
        <begin position="190"/>
        <end position="210"/>
    </location>
</feature>
<dbReference type="GO" id="GO:0022857">
    <property type="term" value="F:transmembrane transporter activity"/>
    <property type="evidence" value="ECO:0007669"/>
    <property type="project" value="InterPro"/>
</dbReference>
<keyword evidence="5 7" id="KW-0472">Membrane</keyword>
<feature type="transmembrane region" description="Helical" evidence="7">
    <location>
        <begin position="382"/>
        <end position="400"/>
    </location>
</feature>
<feature type="transmembrane region" description="Helical" evidence="7">
    <location>
        <begin position="265"/>
        <end position="289"/>
    </location>
</feature>
<feature type="transmembrane region" description="Helical" evidence="7">
    <location>
        <begin position="160"/>
        <end position="184"/>
    </location>
</feature>
<comment type="subcellular location">
    <subcellularLocation>
        <location evidence="1">Cell membrane</location>
        <topology evidence="1">Multi-pass membrane protein</topology>
    </subcellularLocation>
</comment>
<feature type="region of interest" description="Disordered" evidence="6">
    <location>
        <begin position="1"/>
        <end position="27"/>
    </location>
</feature>
<evidence type="ECO:0000256" key="1">
    <source>
        <dbReference type="ARBA" id="ARBA00004651"/>
    </source>
</evidence>
<dbReference type="EMBL" id="JAERWL010000004">
    <property type="protein sequence ID" value="MBM9475415.1"/>
    <property type="molecule type" value="Genomic_DNA"/>
</dbReference>
<dbReference type="InterPro" id="IPR050189">
    <property type="entry name" value="MFS_Efflux_Transporters"/>
</dbReference>
<name>A0A938YD14_9ACTN</name>
<feature type="transmembrane region" description="Helical" evidence="7">
    <location>
        <begin position="101"/>
        <end position="121"/>
    </location>
</feature>
<reference evidence="9" key="1">
    <citation type="submission" date="2021-01" db="EMBL/GenBank/DDBJ databases">
        <title>KCTC 19127 draft genome.</title>
        <authorList>
            <person name="An D."/>
        </authorList>
    </citation>
    <scope>NUCLEOTIDE SEQUENCE</scope>
    <source>
        <strain evidence="9">KCTC 19127</strain>
    </source>
</reference>
<dbReference type="PROSITE" id="PS50850">
    <property type="entry name" value="MFS"/>
    <property type="match status" value="1"/>
</dbReference>
<gene>
    <name evidence="9" type="ORF">JL107_03050</name>
    <name evidence="10" type="ORF">JL107_03470</name>
</gene>
<evidence type="ECO:0000256" key="2">
    <source>
        <dbReference type="ARBA" id="ARBA00022475"/>
    </source>
</evidence>
<dbReference type="EMBL" id="JAERWL010000005">
    <property type="protein sequence ID" value="MBM9475497.1"/>
    <property type="molecule type" value="Genomic_DNA"/>
</dbReference>
<feature type="transmembrane region" description="Helical" evidence="7">
    <location>
        <begin position="222"/>
        <end position="245"/>
    </location>
</feature>
<feature type="domain" description="Major facilitator superfamily (MFS) profile" evidence="8">
    <location>
        <begin position="36"/>
        <end position="404"/>
    </location>
</feature>
<keyword evidence="2" id="KW-1003">Cell membrane</keyword>
<dbReference type="Proteomes" id="UP000663801">
    <property type="component" value="Unassembled WGS sequence"/>
</dbReference>
<organism evidence="9 11">
    <name type="scientific">Nakamurella flavida</name>
    <dbReference type="NCBI Taxonomy" id="363630"/>
    <lineage>
        <taxon>Bacteria</taxon>
        <taxon>Bacillati</taxon>
        <taxon>Actinomycetota</taxon>
        <taxon>Actinomycetes</taxon>
        <taxon>Nakamurellales</taxon>
        <taxon>Nakamurellaceae</taxon>
        <taxon>Nakamurella</taxon>
    </lineage>
</organism>
<keyword evidence="11" id="KW-1185">Reference proteome</keyword>
<feature type="transmembrane region" description="Helical" evidence="7">
    <location>
        <begin position="357"/>
        <end position="376"/>
    </location>
</feature>
<evidence type="ECO:0000256" key="3">
    <source>
        <dbReference type="ARBA" id="ARBA00022692"/>
    </source>
</evidence>
<proteinExistence type="predicted"/>
<evidence type="ECO:0000259" key="8">
    <source>
        <dbReference type="PROSITE" id="PS50850"/>
    </source>
</evidence>
<comment type="caution">
    <text evidence="9">The sequence shown here is derived from an EMBL/GenBank/DDBJ whole genome shotgun (WGS) entry which is preliminary data.</text>
</comment>